<gene>
    <name evidence="5" type="ORF">LTRI10_LOCUS21571</name>
</gene>
<reference evidence="5 6" key="1">
    <citation type="submission" date="2024-04" db="EMBL/GenBank/DDBJ databases">
        <authorList>
            <person name="Fracassetti M."/>
        </authorList>
    </citation>
    <scope>NUCLEOTIDE SEQUENCE [LARGE SCALE GENOMIC DNA]</scope>
</reference>
<keyword evidence="2" id="KW-0677">Repeat</keyword>
<dbReference type="Proteomes" id="UP001497516">
    <property type="component" value="Chromosome 4"/>
</dbReference>
<dbReference type="EMBL" id="OZ034817">
    <property type="protein sequence ID" value="CAL1380102.1"/>
    <property type="molecule type" value="Genomic_DNA"/>
</dbReference>
<dbReference type="InterPro" id="IPR002902">
    <property type="entry name" value="GNK2"/>
</dbReference>
<name>A0AAV2E2S6_9ROSI</name>
<keyword evidence="6" id="KW-1185">Reference proteome</keyword>
<feature type="signal peptide" evidence="3">
    <location>
        <begin position="1"/>
        <end position="26"/>
    </location>
</feature>
<keyword evidence="1 3" id="KW-0732">Signal</keyword>
<evidence type="ECO:0000256" key="1">
    <source>
        <dbReference type="ARBA" id="ARBA00022729"/>
    </source>
</evidence>
<accession>A0AAV2E2S6</accession>
<feature type="domain" description="Gnk2-homologous" evidence="4">
    <location>
        <begin position="39"/>
        <end position="150"/>
    </location>
</feature>
<dbReference type="Gene3D" id="3.30.430.20">
    <property type="entry name" value="Gnk2 domain, C-X8-C-X2-C motif"/>
    <property type="match status" value="1"/>
</dbReference>
<feature type="chain" id="PRO_5043516906" description="Gnk2-homologous domain-containing protein" evidence="3">
    <location>
        <begin position="27"/>
        <end position="158"/>
    </location>
</feature>
<evidence type="ECO:0000256" key="3">
    <source>
        <dbReference type="SAM" id="SignalP"/>
    </source>
</evidence>
<evidence type="ECO:0000313" key="5">
    <source>
        <dbReference type="EMBL" id="CAL1380102.1"/>
    </source>
</evidence>
<dbReference type="PROSITE" id="PS51473">
    <property type="entry name" value="GNK2"/>
    <property type="match status" value="1"/>
</dbReference>
<evidence type="ECO:0000259" key="4">
    <source>
        <dbReference type="PROSITE" id="PS51473"/>
    </source>
</evidence>
<dbReference type="InterPro" id="IPR038408">
    <property type="entry name" value="GNK2_sf"/>
</dbReference>
<evidence type="ECO:0000313" key="6">
    <source>
        <dbReference type="Proteomes" id="UP001497516"/>
    </source>
</evidence>
<proteinExistence type="predicted"/>
<protein>
    <recommendedName>
        <fullName evidence="4">Gnk2-homologous domain-containing protein</fullName>
    </recommendedName>
</protein>
<organism evidence="5 6">
    <name type="scientific">Linum trigynum</name>
    <dbReference type="NCBI Taxonomy" id="586398"/>
    <lineage>
        <taxon>Eukaryota</taxon>
        <taxon>Viridiplantae</taxon>
        <taxon>Streptophyta</taxon>
        <taxon>Embryophyta</taxon>
        <taxon>Tracheophyta</taxon>
        <taxon>Spermatophyta</taxon>
        <taxon>Magnoliopsida</taxon>
        <taxon>eudicotyledons</taxon>
        <taxon>Gunneridae</taxon>
        <taxon>Pentapetalae</taxon>
        <taxon>rosids</taxon>
        <taxon>fabids</taxon>
        <taxon>Malpighiales</taxon>
        <taxon>Linaceae</taxon>
        <taxon>Linum</taxon>
    </lineage>
</organism>
<evidence type="ECO:0000256" key="2">
    <source>
        <dbReference type="ARBA" id="ARBA00022737"/>
    </source>
</evidence>
<dbReference type="AlphaFoldDB" id="A0AAV2E2S6"/>
<sequence>MASVSFLVRLDLMVMTMTIFFATSYADPKDQVCGAGGQNGLYNFACSNQTLPPSPNLQADVLTYAEDKLSEALQSSSFDACEESRTYRIGNGQEGTAFFMYAGCAHGLDGRQCRECARNASHVIRGYCLDATWAQAASELCCVRYQMSKFCTVVGTSS</sequence>